<dbReference type="PANTHER" id="PTHR43008:SF4">
    <property type="entry name" value="CHAIN DEHYDROGENASE, PUTATIVE (AFU_ORTHOLOGUE AFUA_4G08710)-RELATED"/>
    <property type="match status" value="1"/>
</dbReference>
<gene>
    <name evidence="6" type="ORF">K431DRAFT_248827</name>
</gene>
<proteinExistence type="inferred from homology"/>
<feature type="region of interest" description="Disordered" evidence="4">
    <location>
        <begin position="1"/>
        <end position="77"/>
    </location>
</feature>
<comment type="caution">
    <text evidence="6">The sequence shown here is derived from an EMBL/GenBank/DDBJ whole genome shotgun (WGS) entry which is preliminary data.</text>
</comment>
<feature type="domain" description="Ketoreductase" evidence="5">
    <location>
        <begin position="106"/>
        <end position="292"/>
    </location>
</feature>
<dbReference type="InterPro" id="IPR020904">
    <property type="entry name" value="Sc_DH/Rdtase_CS"/>
</dbReference>
<dbReference type="Gene3D" id="3.40.50.720">
    <property type="entry name" value="NAD(P)-binding Rossmann-like Domain"/>
    <property type="match status" value="1"/>
</dbReference>
<evidence type="ECO:0000313" key="6">
    <source>
        <dbReference type="EMBL" id="KAF2720709.1"/>
    </source>
</evidence>
<evidence type="ECO:0000256" key="1">
    <source>
        <dbReference type="ARBA" id="ARBA00006484"/>
    </source>
</evidence>
<protein>
    <submittedName>
        <fullName evidence="6">NAD(P)-binding protein</fullName>
    </submittedName>
</protein>
<dbReference type="SUPFAM" id="SSF51735">
    <property type="entry name" value="NAD(P)-binding Rossmann-fold domains"/>
    <property type="match status" value="1"/>
</dbReference>
<reference evidence="6" key="1">
    <citation type="journal article" date="2020" name="Stud. Mycol.">
        <title>101 Dothideomycetes genomes: a test case for predicting lifestyles and emergence of pathogens.</title>
        <authorList>
            <person name="Haridas S."/>
            <person name="Albert R."/>
            <person name="Binder M."/>
            <person name="Bloem J."/>
            <person name="Labutti K."/>
            <person name="Salamov A."/>
            <person name="Andreopoulos B."/>
            <person name="Baker S."/>
            <person name="Barry K."/>
            <person name="Bills G."/>
            <person name="Bluhm B."/>
            <person name="Cannon C."/>
            <person name="Castanera R."/>
            <person name="Culley D."/>
            <person name="Daum C."/>
            <person name="Ezra D."/>
            <person name="Gonzalez J."/>
            <person name="Henrissat B."/>
            <person name="Kuo A."/>
            <person name="Liang C."/>
            <person name="Lipzen A."/>
            <person name="Lutzoni F."/>
            <person name="Magnuson J."/>
            <person name="Mondo S."/>
            <person name="Nolan M."/>
            <person name="Ohm R."/>
            <person name="Pangilinan J."/>
            <person name="Park H.-J."/>
            <person name="Ramirez L."/>
            <person name="Alfaro M."/>
            <person name="Sun H."/>
            <person name="Tritt A."/>
            <person name="Yoshinaga Y."/>
            <person name="Zwiers L.-H."/>
            <person name="Turgeon B."/>
            <person name="Goodwin S."/>
            <person name="Spatafora J."/>
            <person name="Crous P."/>
            <person name="Grigoriev I."/>
        </authorList>
    </citation>
    <scope>NUCLEOTIDE SEQUENCE</scope>
    <source>
        <strain evidence="6">CBS 116435</strain>
    </source>
</reference>
<dbReference type="InterPro" id="IPR036291">
    <property type="entry name" value="NAD(P)-bd_dom_sf"/>
</dbReference>
<keyword evidence="2" id="KW-0521">NADP</keyword>
<accession>A0A9P4Q9K2</accession>
<dbReference type="Proteomes" id="UP000799441">
    <property type="component" value="Unassembled WGS sequence"/>
</dbReference>
<dbReference type="InterPro" id="IPR002347">
    <property type="entry name" value="SDR_fam"/>
</dbReference>
<dbReference type="AlphaFoldDB" id="A0A9P4Q9K2"/>
<dbReference type="PRINTS" id="PR00080">
    <property type="entry name" value="SDRFAMILY"/>
</dbReference>
<dbReference type="EMBL" id="MU003797">
    <property type="protein sequence ID" value="KAF2720709.1"/>
    <property type="molecule type" value="Genomic_DNA"/>
</dbReference>
<dbReference type="PROSITE" id="PS00061">
    <property type="entry name" value="ADH_SHORT"/>
    <property type="match status" value="1"/>
</dbReference>
<organism evidence="6 7">
    <name type="scientific">Polychaeton citri CBS 116435</name>
    <dbReference type="NCBI Taxonomy" id="1314669"/>
    <lineage>
        <taxon>Eukaryota</taxon>
        <taxon>Fungi</taxon>
        <taxon>Dikarya</taxon>
        <taxon>Ascomycota</taxon>
        <taxon>Pezizomycotina</taxon>
        <taxon>Dothideomycetes</taxon>
        <taxon>Dothideomycetidae</taxon>
        <taxon>Capnodiales</taxon>
        <taxon>Capnodiaceae</taxon>
        <taxon>Polychaeton</taxon>
    </lineage>
</organism>
<dbReference type="GO" id="GO:0050664">
    <property type="term" value="F:oxidoreductase activity, acting on NAD(P)H, oxygen as acceptor"/>
    <property type="evidence" value="ECO:0007669"/>
    <property type="project" value="TreeGrafter"/>
</dbReference>
<dbReference type="GO" id="GO:0016616">
    <property type="term" value="F:oxidoreductase activity, acting on the CH-OH group of donors, NAD or NADP as acceptor"/>
    <property type="evidence" value="ECO:0007669"/>
    <property type="project" value="UniProtKB-ARBA"/>
</dbReference>
<evidence type="ECO:0000256" key="4">
    <source>
        <dbReference type="SAM" id="MobiDB-lite"/>
    </source>
</evidence>
<keyword evidence="3" id="KW-0560">Oxidoreductase</keyword>
<evidence type="ECO:0000259" key="5">
    <source>
        <dbReference type="SMART" id="SM00822"/>
    </source>
</evidence>
<evidence type="ECO:0000256" key="3">
    <source>
        <dbReference type="ARBA" id="ARBA00023002"/>
    </source>
</evidence>
<dbReference type="PANTHER" id="PTHR43008">
    <property type="entry name" value="BENZIL REDUCTASE"/>
    <property type="match status" value="1"/>
</dbReference>
<evidence type="ECO:0000256" key="2">
    <source>
        <dbReference type="ARBA" id="ARBA00022857"/>
    </source>
</evidence>
<dbReference type="PRINTS" id="PR00081">
    <property type="entry name" value="GDHRDH"/>
</dbReference>
<dbReference type="FunFam" id="3.40.50.720:FF:000245">
    <property type="entry name" value="Short chain dehydrogenase, putative"/>
    <property type="match status" value="1"/>
</dbReference>
<sequence length="357" mass="38867">MASVLKQLPRSLARASPKTPIAAPRFAPLSQRRFEHNAPVKYPSEGVHPLGRKHDLHNPPQGNPPIDGRTPPNPPREEAAAIRENLHSGAYLGTTKRLPEFQLNDRVILVTGGARGLGLVLSEALLEAGATVYALDRLPEPSPDFYRVQRRAAEELGNTLHYRQIDVRDVEGLNSIVRNISDEQGKLDGLIAAAGIQQETPALEYSAKDANMMFEVNVTGVFMTAQAVAKEMIRHGRGGTIAMIASMSGTIANRGLICPAYNASKAAVLQLGRNLAAEWGHHGIRVNTISPGYIVTAMVEALFEQFPERKRDWPTQNMLGKLSKPEEYRGAGVFLMSDASSFMTGSDLRIDGGHAAW</sequence>
<dbReference type="SMART" id="SM00822">
    <property type="entry name" value="PKS_KR"/>
    <property type="match status" value="1"/>
</dbReference>
<comment type="similarity">
    <text evidence="1">Belongs to the short-chain dehydrogenases/reductases (SDR) family.</text>
</comment>
<dbReference type="Pfam" id="PF13561">
    <property type="entry name" value="adh_short_C2"/>
    <property type="match status" value="1"/>
</dbReference>
<dbReference type="OrthoDB" id="1669814at2759"/>
<keyword evidence="7" id="KW-1185">Reference proteome</keyword>
<name>A0A9P4Q9K2_9PEZI</name>
<dbReference type="InterPro" id="IPR057326">
    <property type="entry name" value="KR_dom"/>
</dbReference>
<evidence type="ECO:0000313" key="7">
    <source>
        <dbReference type="Proteomes" id="UP000799441"/>
    </source>
</evidence>